<dbReference type="eggNOG" id="COG0492">
    <property type="taxonomic scope" value="Bacteria"/>
</dbReference>
<dbReference type="Pfam" id="PF13738">
    <property type="entry name" value="Pyr_redox_3"/>
    <property type="match status" value="1"/>
</dbReference>
<dbReference type="InterPro" id="IPR036188">
    <property type="entry name" value="FAD/NAD-bd_sf"/>
</dbReference>
<accession>A0A081C1W7</accession>
<dbReference type="STRING" id="1499967.U27_05546"/>
<evidence type="ECO:0000256" key="2">
    <source>
        <dbReference type="ARBA" id="ARBA00023002"/>
    </source>
</evidence>
<dbReference type="EMBL" id="DF820468">
    <property type="protein sequence ID" value="GAK58572.1"/>
    <property type="molecule type" value="Genomic_DNA"/>
</dbReference>
<sequence length="388" mass="43599">MILTSDVHFGDNLLQGWTGEEYSMLTHEKDFPTETTQVAIIGAGPIGLELAASLKRAGVDYLHFDARQIGYTISWWPRNTSFFSTSERLEIAGIPIQNSHQQRVTGEEYLAYLRAVVEQLDLQVNTYEPVVHIERLQDGFELRTQPLQGEQCYRCQQVVIATGDMAAPNYLGIPGEDLPHVSHYFTDPHYYFRKRVLVVGGKNSAVEAALRCWRSGSQVAISYRRADFDEKSVKNSILPDVKTQIRSGNIQFYPQSLPIEITPPHVVLAPTNDENRVEGESIIHQTDFVLICTGFRADLRLFEIAGVRLDGPERIPDYDPDTMKTNVPGLYVAGTAAGGDQNRYRLFIENCHEHVGKIVAAITGQWPEKLGSIPARQYSVPLTYFQAN</sequence>
<dbReference type="Proteomes" id="UP000030661">
    <property type="component" value="Unassembled WGS sequence"/>
</dbReference>
<dbReference type="PANTHER" id="PTHR48105">
    <property type="entry name" value="THIOREDOXIN REDUCTASE 1-RELATED-RELATED"/>
    <property type="match status" value="1"/>
</dbReference>
<dbReference type="AlphaFoldDB" id="A0A081C1W7"/>
<dbReference type="HOGENOM" id="CLU_067342_0_0_0"/>
<dbReference type="InterPro" id="IPR050097">
    <property type="entry name" value="Ferredoxin-NADP_redctase_2"/>
</dbReference>
<gene>
    <name evidence="3" type="ORF">U27_05546</name>
</gene>
<reference evidence="3 4" key="1">
    <citation type="journal article" date="2015" name="PeerJ">
        <title>First genomic representation of candidate bacterial phylum KSB3 points to enhanced environmental sensing as a trigger of wastewater bulking.</title>
        <authorList>
            <person name="Sekiguchi Y."/>
            <person name="Ohashi A."/>
            <person name="Parks D.H."/>
            <person name="Yamauchi T."/>
            <person name="Tyson G.W."/>
            <person name="Hugenholtz P."/>
        </authorList>
    </citation>
    <scope>NUCLEOTIDE SEQUENCE [LARGE SCALE GENOMIC DNA]</scope>
</reference>
<protein>
    <submittedName>
        <fullName evidence="3">FAD-dependent pyridine nucleotide-disulphide oxidoreductase</fullName>
    </submittedName>
</protein>
<keyword evidence="2" id="KW-0560">Oxidoreductase</keyword>
<evidence type="ECO:0000313" key="3">
    <source>
        <dbReference type="EMBL" id="GAK58572.1"/>
    </source>
</evidence>
<dbReference type="GO" id="GO:0016491">
    <property type="term" value="F:oxidoreductase activity"/>
    <property type="evidence" value="ECO:0007669"/>
    <property type="project" value="UniProtKB-KW"/>
</dbReference>
<dbReference type="PRINTS" id="PR00368">
    <property type="entry name" value="FADPNR"/>
</dbReference>
<proteinExistence type="predicted"/>
<evidence type="ECO:0000313" key="4">
    <source>
        <dbReference type="Proteomes" id="UP000030661"/>
    </source>
</evidence>
<keyword evidence="1" id="KW-0285">Flavoprotein</keyword>
<dbReference type="PRINTS" id="PR00469">
    <property type="entry name" value="PNDRDTASEII"/>
</dbReference>
<evidence type="ECO:0000256" key="1">
    <source>
        <dbReference type="ARBA" id="ARBA00022630"/>
    </source>
</evidence>
<dbReference type="SUPFAM" id="SSF51905">
    <property type="entry name" value="FAD/NAD(P)-binding domain"/>
    <property type="match status" value="1"/>
</dbReference>
<organism evidence="3 4">
    <name type="scientific">Vecturithrix granuli</name>
    <dbReference type="NCBI Taxonomy" id="1499967"/>
    <lineage>
        <taxon>Bacteria</taxon>
        <taxon>Candidatus Moduliflexota</taxon>
        <taxon>Candidatus Vecturitrichia</taxon>
        <taxon>Candidatus Vecturitrichales</taxon>
        <taxon>Candidatus Vecturitrichaceae</taxon>
        <taxon>Candidatus Vecturithrix</taxon>
    </lineage>
</organism>
<keyword evidence="4" id="KW-1185">Reference proteome</keyword>
<name>A0A081C1W7_VECG1</name>
<dbReference type="Gene3D" id="3.50.50.60">
    <property type="entry name" value="FAD/NAD(P)-binding domain"/>
    <property type="match status" value="1"/>
</dbReference>